<feature type="compositionally biased region" description="Pro residues" evidence="1">
    <location>
        <begin position="45"/>
        <end position="55"/>
    </location>
</feature>
<comment type="caution">
    <text evidence="2">The sequence shown here is derived from an EMBL/GenBank/DDBJ whole genome shotgun (WGS) entry which is preliminary data.</text>
</comment>
<dbReference type="Proteomes" id="UP000295070">
    <property type="component" value="Chromosome 7"/>
</dbReference>
<feature type="region of interest" description="Disordered" evidence="1">
    <location>
        <begin position="17"/>
        <end position="56"/>
    </location>
</feature>
<accession>A0A484D472</accession>
<sequence>MLVADLNELLGWTPQVAAGHSSSPVEPQTTPQLAPPTTQVAVAQPHPPAAPPTPPKSLILSVASTGASQVCQEKGDSVEGGCPAPSRVVSRKRKGPKNEAGRVGAMQTLWKEVAIGVGAG</sequence>
<feature type="compositionally biased region" description="Low complexity" evidence="1">
    <location>
        <begin position="27"/>
        <end position="44"/>
    </location>
</feature>
<evidence type="ECO:0000313" key="3">
    <source>
        <dbReference type="Proteomes" id="UP000295070"/>
    </source>
</evidence>
<reference evidence="2 3" key="1">
    <citation type="submission" date="2019-01" db="EMBL/GenBank/DDBJ databases">
        <title>A chromosome-scale genome assembly of the yellow perch, Perca flavescens.</title>
        <authorList>
            <person name="Feron R."/>
            <person name="Morvezen R."/>
            <person name="Bestin A."/>
            <person name="Haffray P."/>
            <person name="Klopp C."/>
            <person name="Zahm M."/>
            <person name="Cabau C."/>
            <person name="Roques C."/>
            <person name="Donnadieu C."/>
            <person name="Bouchez O."/>
            <person name="Christie M."/>
            <person name="Larson W."/>
            <person name="Guiguen Y."/>
        </authorList>
    </citation>
    <scope>NUCLEOTIDE SEQUENCE [LARGE SCALE GENOMIC DNA]</scope>
    <source>
        <strain evidence="2">YP-PL-M2</strain>
        <tissue evidence="2">Blood</tissue>
    </source>
</reference>
<evidence type="ECO:0000256" key="1">
    <source>
        <dbReference type="SAM" id="MobiDB-lite"/>
    </source>
</evidence>
<feature type="region of interest" description="Disordered" evidence="1">
    <location>
        <begin position="73"/>
        <end position="103"/>
    </location>
</feature>
<proteinExistence type="predicted"/>
<dbReference type="EMBL" id="SCKG01000007">
    <property type="protein sequence ID" value="TDH10065.1"/>
    <property type="molecule type" value="Genomic_DNA"/>
</dbReference>
<evidence type="ECO:0000313" key="2">
    <source>
        <dbReference type="EMBL" id="TDH10065.1"/>
    </source>
</evidence>
<keyword evidence="3" id="KW-1185">Reference proteome</keyword>
<protein>
    <submittedName>
        <fullName evidence="2">Uncharacterized protein</fullName>
    </submittedName>
</protein>
<organism evidence="2 3">
    <name type="scientific">Perca flavescens</name>
    <name type="common">American yellow perch</name>
    <name type="synonym">Morone flavescens</name>
    <dbReference type="NCBI Taxonomy" id="8167"/>
    <lineage>
        <taxon>Eukaryota</taxon>
        <taxon>Metazoa</taxon>
        <taxon>Chordata</taxon>
        <taxon>Craniata</taxon>
        <taxon>Vertebrata</taxon>
        <taxon>Euteleostomi</taxon>
        <taxon>Actinopterygii</taxon>
        <taxon>Neopterygii</taxon>
        <taxon>Teleostei</taxon>
        <taxon>Neoteleostei</taxon>
        <taxon>Acanthomorphata</taxon>
        <taxon>Eupercaria</taxon>
        <taxon>Perciformes</taxon>
        <taxon>Percoidei</taxon>
        <taxon>Percidae</taxon>
        <taxon>Percinae</taxon>
        <taxon>Perca</taxon>
    </lineage>
</organism>
<gene>
    <name evidence="2" type="ORF">EPR50_G00071150</name>
</gene>
<dbReference type="AlphaFoldDB" id="A0A484D472"/>
<name>A0A484D472_PERFV</name>